<accession>A0A061SMV1</accession>
<evidence type="ECO:0000313" key="1">
    <source>
        <dbReference type="EMBL" id="JAC84195.1"/>
    </source>
</evidence>
<dbReference type="EMBL" id="GBEZ01000709">
    <property type="protein sequence ID" value="JAC84195.1"/>
    <property type="molecule type" value="Transcribed_RNA"/>
</dbReference>
<protein>
    <submittedName>
        <fullName evidence="1">Uncharacterized protein</fullName>
    </submittedName>
</protein>
<dbReference type="AlphaFoldDB" id="A0A061SMV1"/>
<name>A0A061SMV1_9CHLO</name>
<sequence>KMFPDRLAAALEDFGGHCLVRKSEERVHMVCDQQKEAEGMSKFMSDHIE</sequence>
<feature type="non-terminal residue" evidence="1">
    <location>
        <position position="1"/>
    </location>
</feature>
<organism evidence="1">
    <name type="scientific">Tetraselmis sp. GSL018</name>
    <dbReference type="NCBI Taxonomy" id="582737"/>
    <lineage>
        <taxon>Eukaryota</taxon>
        <taxon>Viridiplantae</taxon>
        <taxon>Chlorophyta</taxon>
        <taxon>core chlorophytes</taxon>
        <taxon>Chlorodendrophyceae</taxon>
        <taxon>Chlorodendrales</taxon>
        <taxon>Chlorodendraceae</taxon>
        <taxon>Tetraselmis</taxon>
    </lineage>
</organism>
<gene>
    <name evidence="1" type="ORF">TSPGSL018_1580</name>
</gene>
<reference evidence="1" key="1">
    <citation type="submission" date="2014-05" db="EMBL/GenBank/DDBJ databases">
        <title>The transcriptome of the halophilic microalga Tetraselmis sp. GSL018 isolated from the Great Salt Lake, Utah.</title>
        <authorList>
            <person name="Jinkerson R.E."/>
            <person name="D'Adamo S."/>
            <person name="Posewitz M.C."/>
        </authorList>
    </citation>
    <scope>NUCLEOTIDE SEQUENCE</scope>
    <source>
        <strain evidence="1">GSL018</strain>
    </source>
</reference>
<proteinExistence type="predicted"/>